<feature type="coiled-coil region" evidence="5">
    <location>
        <begin position="105"/>
        <end position="150"/>
    </location>
</feature>
<dbReference type="Pfam" id="PF25917">
    <property type="entry name" value="BSH_RND"/>
    <property type="match status" value="1"/>
</dbReference>
<keyword evidence="2 7" id="KW-0812">Transmembrane</keyword>
<evidence type="ECO:0000313" key="10">
    <source>
        <dbReference type="Proteomes" id="UP000317093"/>
    </source>
</evidence>
<evidence type="ECO:0000256" key="2">
    <source>
        <dbReference type="ARBA" id="ARBA00022692"/>
    </source>
</evidence>
<keyword evidence="10" id="KW-1185">Reference proteome</keyword>
<dbReference type="Proteomes" id="UP000317093">
    <property type="component" value="Chromosome"/>
</dbReference>
<evidence type="ECO:0000256" key="4">
    <source>
        <dbReference type="ARBA" id="ARBA00023136"/>
    </source>
</evidence>
<feature type="transmembrane region" description="Helical" evidence="7">
    <location>
        <begin position="19"/>
        <end position="41"/>
    </location>
</feature>
<dbReference type="RefSeq" id="WP_419193524.1">
    <property type="nucleotide sequence ID" value="NZ_CP036279.1"/>
</dbReference>
<gene>
    <name evidence="9" type="primary">emrA</name>
    <name evidence="9" type="ORF">Pan216_23440</name>
</gene>
<dbReference type="AlphaFoldDB" id="A0A518B3G6"/>
<evidence type="ECO:0000313" key="9">
    <source>
        <dbReference type="EMBL" id="QDU61484.1"/>
    </source>
</evidence>
<keyword evidence="5" id="KW-0175">Coiled coil</keyword>
<dbReference type="PRINTS" id="PR01490">
    <property type="entry name" value="RTXTOXIND"/>
</dbReference>
<dbReference type="GO" id="GO:0055085">
    <property type="term" value="P:transmembrane transport"/>
    <property type="evidence" value="ECO:0007669"/>
    <property type="project" value="InterPro"/>
</dbReference>
<evidence type="ECO:0000256" key="3">
    <source>
        <dbReference type="ARBA" id="ARBA00022989"/>
    </source>
</evidence>
<dbReference type="InterPro" id="IPR050739">
    <property type="entry name" value="MFP"/>
</dbReference>
<feature type="domain" description="Multidrug resistance protein MdtA-like barrel-sandwich hybrid" evidence="8">
    <location>
        <begin position="59"/>
        <end position="320"/>
    </location>
</feature>
<dbReference type="SUPFAM" id="SSF111369">
    <property type="entry name" value="HlyD-like secretion proteins"/>
    <property type="match status" value="2"/>
</dbReference>
<sequence>MTEQVPVTSEMATPRRRKVFTIGAALIVLLLLLAAGTTFLWSRWTHSISNDAFVDAYLINVSPQVAGDIVEVYVREQQRVEAGQLLALIDPTPYQREVALLEAARDVATAALEKSKSELAFLEEDVPLAIAISERRLQIARDRLAEMESALLMVTRDVENGVRAASFQVEAAKAAVVLSEEDYVRYGALYEDRSATERRFEVATKSFEQARAQLEASRARLGQAEAQRQRVPITEHQRDAARGAVEEAERQVEVARLRRIEVDVKRRAVVEHRRKVTEAERAIELAATEVEYTRIVAPYDGIIARKWRHLGDYAQRGEPLFSMYDPDFVFVTCHLGEDKLDGVAPGNRVSIQLEAYGEPFEGRVLWLGSATGANFSLLPRDLSSGEFTYVIQRVPTRILVDRDERWPLLIPGLSATVRIDHGPGDPQWVEEGLRWEDRAAHLSERARD</sequence>
<dbReference type="Gene3D" id="2.40.50.100">
    <property type="match status" value="1"/>
</dbReference>
<name>A0A518B3G6_9BACT</name>
<evidence type="ECO:0000256" key="6">
    <source>
        <dbReference type="SAM" id="MobiDB-lite"/>
    </source>
</evidence>
<dbReference type="Gene3D" id="1.10.287.470">
    <property type="entry name" value="Helix hairpin bin"/>
    <property type="match status" value="1"/>
</dbReference>
<evidence type="ECO:0000256" key="7">
    <source>
        <dbReference type="SAM" id="Phobius"/>
    </source>
</evidence>
<keyword evidence="3 7" id="KW-1133">Transmembrane helix</keyword>
<dbReference type="PANTHER" id="PTHR30386">
    <property type="entry name" value="MEMBRANE FUSION SUBUNIT OF EMRAB-TOLC MULTIDRUG EFFLUX PUMP"/>
    <property type="match status" value="1"/>
</dbReference>
<protein>
    <submittedName>
        <fullName evidence="9">Multidrug export protein EmrA</fullName>
    </submittedName>
</protein>
<comment type="subcellular location">
    <subcellularLocation>
        <location evidence="1">Membrane</location>
        <topology evidence="1">Single-pass membrane protein</topology>
    </subcellularLocation>
</comment>
<evidence type="ECO:0000259" key="8">
    <source>
        <dbReference type="Pfam" id="PF25917"/>
    </source>
</evidence>
<keyword evidence="4 7" id="KW-0472">Membrane</keyword>
<feature type="compositionally biased region" description="Basic and acidic residues" evidence="6">
    <location>
        <begin position="233"/>
        <end position="244"/>
    </location>
</feature>
<evidence type="ECO:0000256" key="1">
    <source>
        <dbReference type="ARBA" id="ARBA00004167"/>
    </source>
</evidence>
<dbReference type="KEGG" id="knv:Pan216_23440"/>
<accession>A0A518B3G6</accession>
<organism evidence="9 10">
    <name type="scientific">Kolteria novifilia</name>
    <dbReference type="NCBI Taxonomy" id="2527975"/>
    <lineage>
        <taxon>Bacteria</taxon>
        <taxon>Pseudomonadati</taxon>
        <taxon>Planctomycetota</taxon>
        <taxon>Planctomycetia</taxon>
        <taxon>Kolteriales</taxon>
        <taxon>Kolteriaceae</taxon>
        <taxon>Kolteria</taxon>
    </lineage>
</organism>
<proteinExistence type="predicted"/>
<dbReference type="PANTHER" id="PTHR30386:SF26">
    <property type="entry name" value="TRANSPORT PROTEIN COMB"/>
    <property type="match status" value="1"/>
</dbReference>
<dbReference type="GO" id="GO:0016020">
    <property type="term" value="C:membrane"/>
    <property type="evidence" value="ECO:0007669"/>
    <property type="project" value="UniProtKB-SubCell"/>
</dbReference>
<dbReference type="InterPro" id="IPR058625">
    <property type="entry name" value="MdtA-like_BSH"/>
</dbReference>
<reference evidence="9 10" key="1">
    <citation type="submission" date="2019-02" db="EMBL/GenBank/DDBJ databases">
        <title>Deep-cultivation of Planctomycetes and their phenomic and genomic characterization uncovers novel biology.</title>
        <authorList>
            <person name="Wiegand S."/>
            <person name="Jogler M."/>
            <person name="Boedeker C."/>
            <person name="Pinto D."/>
            <person name="Vollmers J."/>
            <person name="Rivas-Marin E."/>
            <person name="Kohn T."/>
            <person name="Peeters S.H."/>
            <person name="Heuer A."/>
            <person name="Rast P."/>
            <person name="Oberbeckmann S."/>
            <person name="Bunk B."/>
            <person name="Jeske O."/>
            <person name="Meyerdierks A."/>
            <person name="Storesund J.E."/>
            <person name="Kallscheuer N."/>
            <person name="Luecker S."/>
            <person name="Lage O.M."/>
            <person name="Pohl T."/>
            <person name="Merkel B.J."/>
            <person name="Hornburger P."/>
            <person name="Mueller R.-W."/>
            <person name="Bruemmer F."/>
            <person name="Labrenz M."/>
            <person name="Spormann A.M."/>
            <person name="Op den Camp H."/>
            <person name="Overmann J."/>
            <person name="Amann R."/>
            <person name="Jetten M.S.M."/>
            <person name="Mascher T."/>
            <person name="Medema M.H."/>
            <person name="Devos D.P."/>
            <person name="Kaster A.-K."/>
            <person name="Ovreas L."/>
            <person name="Rohde M."/>
            <person name="Galperin M.Y."/>
            <person name="Jogler C."/>
        </authorList>
    </citation>
    <scope>NUCLEOTIDE SEQUENCE [LARGE SCALE GENOMIC DNA]</scope>
    <source>
        <strain evidence="9 10">Pan216</strain>
    </source>
</reference>
<dbReference type="EMBL" id="CP036279">
    <property type="protein sequence ID" value="QDU61484.1"/>
    <property type="molecule type" value="Genomic_DNA"/>
</dbReference>
<evidence type="ECO:0000256" key="5">
    <source>
        <dbReference type="SAM" id="Coils"/>
    </source>
</evidence>
<dbReference type="Gene3D" id="2.40.30.170">
    <property type="match status" value="1"/>
</dbReference>
<feature type="region of interest" description="Disordered" evidence="6">
    <location>
        <begin position="225"/>
        <end position="244"/>
    </location>
</feature>